<accession>A0A9P8FYV2</accession>
<reference evidence="2" key="1">
    <citation type="journal article" date="2021" name="J Fungi (Basel)">
        <title>Virulence traits and population genomics of the black yeast Aureobasidium melanogenum.</title>
        <authorList>
            <person name="Cernosa A."/>
            <person name="Sun X."/>
            <person name="Gostincar C."/>
            <person name="Fang C."/>
            <person name="Gunde-Cimerman N."/>
            <person name="Song Z."/>
        </authorList>
    </citation>
    <scope>NUCLEOTIDE SEQUENCE</scope>
    <source>
        <strain evidence="2">EXF-9298</strain>
    </source>
</reference>
<protein>
    <submittedName>
        <fullName evidence="2">Uncharacterized protein</fullName>
    </submittedName>
</protein>
<reference evidence="2" key="2">
    <citation type="submission" date="2021-08" db="EMBL/GenBank/DDBJ databases">
        <authorList>
            <person name="Gostincar C."/>
            <person name="Sun X."/>
            <person name="Song Z."/>
            <person name="Gunde-Cimerman N."/>
        </authorList>
    </citation>
    <scope>NUCLEOTIDE SEQUENCE</scope>
    <source>
        <strain evidence="2">EXF-9298</strain>
    </source>
</reference>
<feature type="region of interest" description="Disordered" evidence="1">
    <location>
        <begin position="176"/>
        <end position="229"/>
    </location>
</feature>
<dbReference type="AlphaFoldDB" id="A0A9P8FYV2"/>
<feature type="compositionally biased region" description="Basic and acidic residues" evidence="1">
    <location>
        <begin position="219"/>
        <end position="229"/>
    </location>
</feature>
<name>A0A9P8FYV2_AURME</name>
<dbReference type="Proteomes" id="UP000729357">
    <property type="component" value="Unassembled WGS sequence"/>
</dbReference>
<gene>
    <name evidence="2" type="ORF">KCU98_g3578</name>
</gene>
<evidence type="ECO:0000313" key="2">
    <source>
        <dbReference type="EMBL" id="KAG9987094.1"/>
    </source>
</evidence>
<organism evidence="2 3">
    <name type="scientific">Aureobasidium melanogenum</name>
    <name type="common">Aureobasidium pullulans var. melanogenum</name>
    <dbReference type="NCBI Taxonomy" id="46634"/>
    <lineage>
        <taxon>Eukaryota</taxon>
        <taxon>Fungi</taxon>
        <taxon>Dikarya</taxon>
        <taxon>Ascomycota</taxon>
        <taxon>Pezizomycotina</taxon>
        <taxon>Dothideomycetes</taxon>
        <taxon>Dothideomycetidae</taxon>
        <taxon>Dothideales</taxon>
        <taxon>Saccotheciaceae</taxon>
        <taxon>Aureobasidium</taxon>
    </lineage>
</organism>
<keyword evidence="3" id="KW-1185">Reference proteome</keyword>
<evidence type="ECO:0000256" key="1">
    <source>
        <dbReference type="SAM" id="MobiDB-lite"/>
    </source>
</evidence>
<sequence>MPPLKILTANHNDGEKQKRFGCRAPTFDAWLEIYLKDEMPDYAVAILLNLNSDEVQGLKSCIRHHLRSRTVTIPSCDIYYPAVGPPAARELLCQKGGPQLGWHLSPSKTTTLVRSAVVFAVSLEFPHLFKEPASLAEYGKEWIPNAYNCFTIVPHQFRRDILTRLVDICAEEMKQNKQLRTGATDPRPYTTKPTSDSNTTNTSENKRPRTNLPQTDLRNSLKREHDSLE</sequence>
<evidence type="ECO:0000313" key="3">
    <source>
        <dbReference type="Proteomes" id="UP000729357"/>
    </source>
</evidence>
<feature type="compositionally biased region" description="Low complexity" evidence="1">
    <location>
        <begin position="190"/>
        <end position="203"/>
    </location>
</feature>
<comment type="caution">
    <text evidence="2">The sequence shown here is derived from an EMBL/GenBank/DDBJ whole genome shotgun (WGS) entry which is preliminary data.</text>
</comment>
<proteinExistence type="predicted"/>
<feature type="non-terminal residue" evidence="2">
    <location>
        <position position="229"/>
    </location>
</feature>
<dbReference type="EMBL" id="JAHFXS010000252">
    <property type="protein sequence ID" value="KAG9987094.1"/>
    <property type="molecule type" value="Genomic_DNA"/>
</dbReference>